<accession>A0AAP0NS85</accession>
<feature type="compositionally biased region" description="Basic and acidic residues" evidence="1">
    <location>
        <begin position="136"/>
        <end position="145"/>
    </location>
</feature>
<feature type="region of interest" description="Disordered" evidence="1">
    <location>
        <begin position="1"/>
        <end position="43"/>
    </location>
</feature>
<proteinExistence type="predicted"/>
<dbReference type="EMBL" id="JBBNAE010000006">
    <property type="protein sequence ID" value="KAK9116214.1"/>
    <property type="molecule type" value="Genomic_DNA"/>
</dbReference>
<evidence type="ECO:0000313" key="3">
    <source>
        <dbReference type="Proteomes" id="UP001417504"/>
    </source>
</evidence>
<dbReference type="AlphaFoldDB" id="A0AAP0NS85"/>
<feature type="compositionally biased region" description="Basic and acidic residues" evidence="1">
    <location>
        <begin position="1"/>
        <end position="10"/>
    </location>
</feature>
<reference evidence="2 3" key="1">
    <citation type="submission" date="2024-01" db="EMBL/GenBank/DDBJ databases">
        <title>Genome assemblies of Stephania.</title>
        <authorList>
            <person name="Yang L."/>
        </authorList>
    </citation>
    <scope>NUCLEOTIDE SEQUENCE [LARGE SCALE GENOMIC DNA]</scope>
    <source>
        <strain evidence="2">QJT</strain>
        <tissue evidence="2">Leaf</tissue>
    </source>
</reference>
<dbReference type="Proteomes" id="UP001417504">
    <property type="component" value="Unassembled WGS sequence"/>
</dbReference>
<comment type="caution">
    <text evidence="2">The sequence shown here is derived from an EMBL/GenBank/DDBJ whole genome shotgun (WGS) entry which is preliminary data.</text>
</comment>
<protein>
    <submittedName>
        <fullName evidence="2">Uncharacterized protein</fullName>
    </submittedName>
</protein>
<gene>
    <name evidence="2" type="ORF">Sjap_015161</name>
</gene>
<evidence type="ECO:0000313" key="2">
    <source>
        <dbReference type="EMBL" id="KAK9116214.1"/>
    </source>
</evidence>
<sequence length="165" mass="18169">MGNSDKEGPRARLGHHAKAKTHGPWSGHPEPVGLDPEPRLSTQHQVKVVGELPWSWAGAMTKARPRSPEYQEHVATDPVMEAVTEPGGSKGTRQFDDVWDDYLKILNFTYSYLNDRAIREDACGSNDVLIDGDDTDSSKESEKEATPNVEVEIPPCRGLGLVHQA</sequence>
<organism evidence="2 3">
    <name type="scientific">Stephania japonica</name>
    <dbReference type="NCBI Taxonomy" id="461633"/>
    <lineage>
        <taxon>Eukaryota</taxon>
        <taxon>Viridiplantae</taxon>
        <taxon>Streptophyta</taxon>
        <taxon>Embryophyta</taxon>
        <taxon>Tracheophyta</taxon>
        <taxon>Spermatophyta</taxon>
        <taxon>Magnoliopsida</taxon>
        <taxon>Ranunculales</taxon>
        <taxon>Menispermaceae</taxon>
        <taxon>Menispermoideae</taxon>
        <taxon>Cissampelideae</taxon>
        <taxon>Stephania</taxon>
    </lineage>
</organism>
<feature type="compositionally biased region" description="Basic residues" evidence="1">
    <location>
        <begin position="12"/>
        <end position="21"/>
    </location>
</feature>
<feature type="region of interest" description="Disordered" evidence="1">
    <location>
        <begin position="129"/>
        <end position="157"/>
    </location>
</feature>
<evidence type="ECO:0000256" key="1">
    <source>
        <dbReference type="SAM" id="MobiDB-lite"/>
    </source>
</evidence>
<name>A0AAP0NS85_9MAGN</name>
<keyword evidence="3" id="KW-1185">Reference proteome</keyword>